<protein>
    <submittedName>
        <fullName evidence="1">Uncharacterized protein</fullName>
    </submittedName>
</protein>
<name>A0ACC2SPS4_9FUNG</name>
<comment type="caution">
    <text evidence="1">The sequence shown here is derived from an EMBL/GenBank/DDBJ whole genome shotgun (WGS) entry which is preliminary data.</text>
</comment>
<dbReference type="EMBL" id="QTSX02004490">
    <property type="protein sequence ID" value="KAJ9064345.1"/>
    <property type="molecule type" value="Genomic_DNA"/>
</dbReference>
<keyword evidence="2" id="KW-1185">Reference proteome</keyword>
<evidence type="ECO:0000313" key="2">
    <source>
        <dbReference type="Proteomes" id="UP001165960"/>
    </source>
</evidence>
<gene>
    <name evidence="1" type="ORF">DSO57_1031680</name>
</gene>
<proteinExistence type="predicted"/>
<sequence>MLLPVIKFVVFSLALFLLLLCSTSPDLWGKISSSARLVGEDPSSLWDLPIGLLFSGEAVVKRLTWENLDLGTMDSTLPASEVDVSPMPPPLSGIHSLGSLSPIE</sequence>
<accession>A0ACC2SPS4</accession>
<reference evidence="1" key="1">
    <citation type="submission" date="2022-04" db="EMBL/GenBank/DDBJ databases">
        <title>Genome of the entomopathogenic fungus Entomophthora muscae.</title>
        <authorList>
            <person name="Elya C."/>
            <person name="Lovett B.R."/>
            <person name="Lee E."/>
            <person name="Macias A.M."/>
            <person name="Hajek A.E."/>
            <person name="De Bivort B.L."/>
            <person name="Kasson M.T."/>
            <person name="De Fine Licht H.H."/>
            <person name="Stajich J.E."/>
        </authorList>
    </citation>
    <scope>NUCLEOTIDE SEQUENCE</scope>
    <source>
        <strain evidence="1">Berkeley</strain>
    </source>
</reference>
<dbReference type="Proteomes" id="UP001165960">
    <property type="component" value="Unassembled WGS sequence"/>
</dbReference>
<evidence type="ECO:0000313" key="1">
    <source>
        <dbReference type="EMBL" id="KAJ9064345.1"/>
    </source>
</evidence>
<organism evidence="1 2">
    <name type="scientific">Entomophthora muscae</name>
    <dbReference type="NCBI Taxonomy" id="34485"/>
    <lineage>
        <taxon>Eukaryota</taxon>
        <taxon>Fungi</taxon>
        <taxon>Fungi incertae sedis</taxon>
        <taxon>Zoopagomycota</taxon>
        <taxon>Entomophthoromycotina</taxon>
        <taxon>Entomophthoromycetes</taxon>
        <taxon>Entomophthorales</taxon>
        <taxon>Entomophthoraceae</taxon>
        <taxon>Entomophthora</taxon>
    </lineage>
</organism>